<dbReference type="PROSITE" id="PS51294">
    <property type="entry name" value="HTH_MYB"/>
    <property type="match status" value="2"/>
</dbReference>
<keyword evidence="8" id="KW-1185">Reference proteome</keyword>
<evidence type="ECO:0000256" key="4">
    <source>
        <dbReference type="ARBA" id="ARBA00023242"/>
    </source>
</evidence>
<dbReference type="InterPro" id="IPR009057">
    <property type="entry name" value="Homeodomain-like_sf"/>
</dbReference>
<dbReference type="GO" id="GO:0005634">
    <property type="term" value="C:nucleus"/>
    <property type="evidence" value="ECO:0007669"/>
    <property type="project" value="UniProtKB-SubCell"/>
</dbReference>
<dbReference type="CDD" id="cd00167">
    <property type="entry name" value="SANT"/>
    <property type="match status" value="2"/>
</dbReference>
<evidence type="ECO:0000259" key="7">
    <source>
        <dbReference type="PROSITE" id="PS51294"/>
    </source>
</evidence>
<evidence type="ECO:0000259" key="6">
    <source>
        <dbReference type="PROSITE" id="PS50090"/>
    </source>
</evidence>
<dbReference type="Proteomes" id="UP001652660">
    <property type="component" value="Chromosome 2e"/>
</dbReference>
<dbReference type="PROSITE" id="PS50090">
    <property type="entry name" value="MYB_LIKE"/>
    <property type="match status" value="2"/>
</dbReference>
<dbReference type="Gene3D" id="1.10.10.60">
    <property type="entry name" value="Homeodomain-like"/>
    <property type="match status" value="2"/>
</dbReference>
<feature type="domain" description="Myb-like" evidence="6">
    <location>
        <begin position="9"/>
        <end position="61"/>
    </location>
</feature>
<gene>
    <name evidence="9" type="primary">LOC113729730</name>
</gene>
<feature type="domain" description="HTH myb-type" evidence="7">
    <location>
        <begin position="12"/>
        <end position="61"/>
    </location>
</feature>
<evidence type="ECO:0000256" key="1">
    <source>
        <dbReference type="ARBA" id="ARBA00004123"/>
    </source>
</evidence>
<evidence type="ECO:0000256" key="2">
    <source>
        <dbReference type="ARBA" id="ARBA00022737"/>
    </source>
</evidence>
<feature type="domain" description="HTH myb-type" evidence="7">
    <location>
        <begin position="62"/>
        <end position="116"/>
    </location>
</feature>
<dbReference type="InterPro" id="IPR015495">
    <property type="entry name" value="Myb_TF_plants"/>
</dbReference>
<evidence type="ECO:0000256" key="3">
    <source>
        <dbReference type="ARBA" id="ARBA00023125"/>
    </source>
</evidence>
<dbReference type="PANTHER" id="PTHR10641:SF1377">
    <property type="entry name" value="MYB-RELATED PROTEIN MYB4-LIKE"/>
    <property type="match status" value="1"/>
</dbReference>
<accession>A0A6P6W2W5</accession>
<dbReference type="Pfam" id="PF00249">
    <property type="entry name" value="Myb_DNA-binding"/>
    <property type="match status" value="2"/>
</dbReference>
<dbReference type="InterPro" id="IPR001005">
    <property type="entry name" value="SANT/Myb"/>
</dbReference>
<sequence>MVRSGKQEKLAVKKGPWSSDEDRKLIAYIKKYGIWNWNQMPEFAGLSRSGKSCRLRWVNYLRPDVKLGNFTEEEDQTIINMHANLGSRWSAIAKQLPGRTDNQIKNHWHTRLKKRLLVKTSVANPGAKSQGTDDGKSIQENSPAGNAKEPATDTSEVSKLEGLLHVENSINIPPILSPSCGHWDFRGSTQENTSSTEIIEDSDQIFWTQPFLMGNLSMDSQPSAYIQSQFDPLIWSQEPLSPSSSFLDSGYCDSILFNYSEKDDDVSFLERPEFQF</sequence>
<protein>
    <submittedName>
        <fullName evidence="9">Myb-related protein 308-like</fullName>
    </submittedName>
</protein>
<feature type="domain" description="Myb-like" evidence="6">
    <location>
        <begin position="62"/>
        <end position="112"/>
    </location>
</feature>
<evidence type="ECO:0000313" key="9">
    <source>
        <dbReference type="RefSeq" id="XP_027109779.1"/>
    </source>
</evidence>
<evidence type="ECO:0000256" key="5">
    <source>
        <dbReference type="SAM" id="MobiDB-lite"/>
    </source>
</evidence>
<proteinExistence type="predicted"/>
<dbReference type="GeneID" id="113729730"/>
<dbReference type="GO" id="GO:0003677">
    <property type="term" value="F:DNA binding"/>
    <property type="evidence" value="ECO:0007669"/>
    <property type="project" value="UniProtKB-KW"/>
</dbReference>
<name>A0A6P6W2W5_COFAR</name>
<dbReference type="SUPFAM" id="SSF46689">
    <property type="entry name" value="Homeodomain-like"/>
    <property type="match status" value="1"/>
</dbReference>
<organism evidence="8 9">
    <name type="scientific">Coffea arabica</name>
    <name type="common">Arabian coffee</name>
    <dbReference type="NCBI Taxonomy" id="13443"/>
    <lineage>
        <taxon>Eukaryota</taxon>
        <taxon>Viridiplantae</taxon>
        <taxon>Streptophyta</taxon>
        <taxon>Embryophyta</taxon>
        <taxon>Tracheophyta</taxon>
        <taxon>Spermatophyta</taxon>
        <taxon>Magnoliopsida</taxon>
        <taxon>eudicotyledons</taxon>
        <taxon>Gunneridae</taxon>
        <taxon>Pentapetalae</taxon>
        <taxon>asterids</taxon>
        <taxon>lamiids</taxon>
        <taxon>Gentianales</taxon>
        <taxon>Rubiaceae</taxon>
        <taxon>Ixoroideae</taxon>
        <taxon>Gardenieae complex</taxon>
        <taxon>Bertiereae - Coffeeae clade</taxon>
        <taxon>Coffeeae</taxon>
        <taxon>Coffea</taxon>
    </lineage>
</organism>
<keyword evidence="4" id="KW-0539">Nucleus</keyword>
<comment type="subcellular location">
    <subcellularLocation>
        <location evidence="1">Nucleus</location>
    </subcellularLocation>
</comment>
<reference evidence="9" key="2">
    <citation type="submission" date="2025-08" db="UniProtKB">
        <authorList>
            <consortium name="RefSeq"/>
        </authorList>
    </citation>
    <scope>IDENTIFICATION</scope>
    <source>
        <tissue evidence="9">Leaves</tissue>
    </source>
</reference>
<keyword evidence="3" id="KW-0238">DNA-binding</keyword>
<evidence type="ECO:0000313" key="8">
    <source>
        <dbReference type="Proteomes" id="UP001652660"/>
    </source>
</evidence>
<keyword evidence="2" id="KW-0677">Repeat</keyword>
<dbReference type="FunFam" id="1.10.10.60:FF:000001">
    <property type="entry name" value="MYB-related transcription factor"/>
    <property type="match status" value="1"/>
</dbReference>
<dbReference type="PANTHER" id="PTHR10641">
    <property type="entry name" value="MYB FAMILY TRANSCRIPTION FACTOR"/>
    <property type="match status" value="1"/>
</dbReference>
<feature type="region of interest" description="Disordered" evidence="5">
    <location>
        <begin position="123"/>
        <end position="156"/>
    </location>
</feature>
<reference evidence="8" key="1">
    <citation type="journal article" date="2025" name="Foods">
        <title>Unveiling the Microbial Signatures of Arabica Coffee Cherries: Insights into Ripeness Specific Diversity, Functional Traits, and Implications for Quality and Safety.</title>
        <authorList>
            <consortium name="RefSeq"/>
            <person name="Tenea G.N."/>
            <person name="Cifuentes V."/>
            <person name="Reyes P."/>
            <person name="Cevallos-Vallejos M."/>
        </authorList>
    </citation>
    <scope>NUCLEOTIDE SEQUENCE [LARGE SCALE GENOMIC DNA]</scope>
</reference>
<dbReference type="RefSeq" id="XP_027109779.1">
    <property type="nucleotide sequence ID" value="XM_027253978.2"/>
</dbReference>
<dbReference type="SMART" id="SM00717">
    <property type="entry name" value="SANT"/>
    <property type="match status" value="2"/>
</dbReference>
<dbReference type="AlphaFoldDB" id="A0A6P6W2W5"/>
<dbReference type="InterPro" id="IPR017930">
    <property type="entry name" value="Myb_dom"/>
</dbReference>
<dbReference type="OrthoDB" id="2143914at2759"/>